<feature type="non-terminal residue" evidence="1">
    <location>
        <position position="91"/>
    </location>
</feature>
<reference evidence="1" key="1">
    <citation type="submission" date="2021-06" db="EMBL/GenBank/DDBJ databases">
        <authorList>
            <person name="Kallberg Y."/>
            <person name="Tangrot J."/>
            <person name="Rosling A."/>
        </authorList>
    </citation>
    <scope>NUCLEOTIDE SEQUENCE</scope>
    <source>
        <strain evidence="1">FL130A</strain>
    </source>
</reference>
<evidence type="ECO:0000313" key="2">
    <source>
        <dbReference type="Proteomes" id="UP000789508"/>
    </source>
</evidence>
<gene>
    <name evidence="1" type="ORF">ALEPTO_LOCUS11588</name>
</gene>
<evidence type="ECO:0000313" key="1">
    <source>
        <dbReference type="EMBL" id="CAG8701349.1"/>
    </source>
</evidence>
<proteinExistence type="predicted"/>
<comment type="caution">
    <text evidence="1">The sequence shown here is derived from an EMBL/GenBank/DDBJ whole genome shotgun (WGS) entry which is preliminary data.</text>
</comment>
<dbReference type="Proteomes" id="UP000789508">
    <property type="component" value="Unassembled WGS sequence"/>
</dbReference>
<name>A0A9N9HRD4_9GLOM</name>
<accession>A0A9N9HRD4</accession>
<dbReference type="AlphaFoldDB" id="A0A9N9HRD4"/>
<keyword evidence="2" id="KW-1185">Reference proteome</keyword>
<dbReference type="EMBL" id="CAJVPS010019515">
    <property type="protein sequence ID" value="CAG8701349.1"/>
    <property type="molecule type" value="Genomic_DNA"/>
</dbReference>
<sequence length="91" mass="10321">CGSLAVDAYILYEDNRLVCQPCRMKKEGSASSPISFFEQNKGHLDKCQCLEQEAQELYLLFANSLRKMEENLSKCACENSQKVRVSSDDYA</sequence>
<organism evidence="1 2">
    <name type="scientific">Ambispora leptoticha</name>
    <dbReference type="NCBI Taxonomy" id="144679"/>
    <lineage>
        <taxon>Eukaryota</taxon>
        <taxon>Fungi</taxon>
        <taxon>Fungi incertae sedis</taxon>
        <taxon>Mucoromycota</taxon>
        <taxon>Glomeromycotina</taxon>
        <taxon>Glomeromycetes</taxon>
        <taxon>Archaeosporales</taxon>
        <taxon>Ambisporaceae</taxon>
        <taxon>Ambispora</taxon>
    </lineage>
</organism>
<protein>
    <submittedName>
        <fullName evidence="1">13001_t:CDS:1</fullName>
    </submittedName>
</protein>